<dbReference type="NCBIfam" id="NF033874">
    <property type="entry name" value="SidJ_rel_pseudo"/>
    <property type="match status" value="1"/>
</dbReference>
<evidence type="ECO:0000313" key="1">
    <source>
        <dbReference type="EMBL" id="SMC24635.1"/>
    </source>
</evidence>
<reference evidence="1 2" key="1">
    <citation type="submission" date="2017-04" db="EMBL/GenBank/DDBJ databases">
        <authorList>
            <person name="Afonso C.L."/>
            <person name="Miller P.J."/>
            <person name="Scott M.A."/>
            <person name="Spackman E."/>
            <person name="Goraichik I."/>
            <person name="Dimitrov K.M."/>
            <person name="Suarez D.L."/>
            <person name="Swayne D.E."/>
        </authorList>
    </citation>
    <scope>NUCLEOTIDE SEQUENCE [LARGE SCALE GENOMIC DNA]</scope>
    <source>
        <strain evidence="1 2">DSM 13146</strain>
    </source>
</reference>
<proteinExistence type="predicted"/>
<dbReference type="RefSeq" id="WP_084057799.1">
    <property type="nucleotide sequence ID" value="NZ_FWXF01000010.1"/>
</dbReference>
<evidence type="ECO:0000313" key="2">
    <source>
        <dbReference type="Proteomes" id="UP000192783"/>
    </source>
</evidence>
<dbReference type="OrthoDB" id="5410372at2"/>
<protein>
    <submittedName>
        <fullName evidence="1">Uncharacterized protein</fullName>
    </submittedName>
</protein>
<dbReference type="Proteomes" id="UP000192783">
    <property type="component" value="Unassembled WGS sequence"/>
</dbReference>
<organism evidence="1 2">
    <name type="scientific">Desulfacinum hydrothermale DSM 13146</name>
    <dbReference type="NCBI Taxonomy" id="1121390"/>
    <lineage>
        <taxon>Bacteria</taxon>
        <taxon>Pseudomonadati</taxon>
        <taxon>Thermodesulfobacteriota</taxon>
        <taxon>Syntrophobacteria</taxon>
        <taxon>Syntrophobacterales</taxon>
        <taxon>Syntrophobacteraceae</taxon>
        <taxon>Desulfacinum</taxon>
    </lineage>
</organism>
<gene>
    <name evidence="1" type="ORF">SAMN02746041_02070</name>
</gene>
<keyword evidence="2" id="KW-1185">Reference proteome</keyword>
<dbReference type="AlphaFoldDB" id="A0A1W1XL40"/>
<dbReference type="STRING" id="1121390.SAMN02746041_02070"/>
<name>A0A1W1XL40_9BACT</name>
<sequence>MNGFSPKAFSPNRDLERLKNELRPRPLDFGGAYLKVQELNRFLLHNPGSADHETIRLVRRLLVHPPYLKQRQAFFFCKEAAMGLRCIVEACPRRDVVEHARRVLESLALEGQDPCQQAACQVLGSLPLETNPPSMPTDDRSHALPVALPDLLNRLRQVPTFRPEAPTGAGRSGRWFPKGRSLVWVRKSGGILVVKTAQDEEAAGLLVREIGWMRLLWSWEETRLGRLGKIPLPLSLDGRWLFRLRHTGAPLSPGLEKARWAVAFQAPNGYFHYPNQPCEGRLLSKAVFLKFLSRNALLLGRLLSRGVVHTAPIPLFHNRVQRHRRNDGGLYRWPRGGRLDRWLESCDFPNFGLSGIRDLEHLEPAGASGVSIYEQVGMHLLSLLLVAGSYFRNRDPRRRGLQPDGSPVDARDLFDPPLLKKILRSVFERYYEGVTGGLPAPEPGWDLDHLAHRMIEEMGVDRHMEEILRVPDQEQMADDEFRDFLMERGLSPHEALRYRRGAEDIVLHTGPHLGAFNDRISLPEMIRFVGTASALCISGRYFHRRHSAEPAKRAAAPYSP</sequence>
<dbReference type="EMBL" id="FWXF01000010">
    <property type="protein sequence ID" value="SMC24635.1"/>
    <property type="molecule type" value="Genomic_DNA"/>
</dbReference>
<accession>A0A1W1XL40</accession>